<gene>
    <name evidence="1" type="ORF">EG359_06990</name>
    <name evidence="2" type="ORF">SAMN05421768_10241</name>
    <name evidence="3" type="ORF">SAMN05421768_10840</name>
</gene>
<protein>
    <submittedName>
        <fullName evidence="2">Uncharacterized protein</fullName>
    </submittedName>
</protein>
<dbReference type="EMBL" id="FTNZ01000008">
    <property type="protein sequence ID" value="SIS46431.1"/>
    <property type="molecule type" value="Genomic_DNA"/>
</dbReference>
<evidence type="ECO:0000313" key="4">
    <source>
        <dbReference type="Proteomes" id="UP000186106"/>
    </source>
</evidence>
<evidence type="ECO:0000313" key="5">
    <source>
        <dbReference type="Proteomes" id="UP000279541"/>
    </source>
</evidence>
<accession>A0A1N7I0M4</accession>
<reference evidence="2 4" key="1">
    <citation type="submission" date="2017-01" db="EMBL/GenBank/DDBJ databases">
        <authorList>
            <person name="Mah S.A."/>
            <person name="Swanson W.J."/>
            <person name="Moy G.W."/>
            <person name="Vacquier V.D."/>
        </authorList>
    </citation>
    <scope>NUCLEOTIDE SEQUENCE [LARGE SCALE GENOMIC DNA]</scope>
    <source>
        <strain evidence="2 4">DSM 16927</strain>
    </source>
</reference>
<dbReference type="EMBL" id="FTNZ01000002">
    <property type="protein sequence ID" value="SIS30626.1"/>
    <property type="molecule type" value="Genomic_DNA"/>
</dbReference>
<evidence type="ECO:0000313" key="2">
    <source>
        <dbReference type="EMBL" id="SIS30626.1"/>
    </source>
</evidence>
<dbReference type="KEGG" id="cjt:EG359_06990"/>
<dbReference type="Proteomes" id="UP000279541">
    <property type="component" value="Chromosome"/>
</dbReference>
<reference evidence="1 5" key="2">
    <citation type="submission" date="2018-11" db="EMBL/GenBank/DDBJ databases">
        <title>Proposal to divide the Flavobacteriaceae and reorganize its genera based on Amino Acid Identity values calculated from whole genome sequences.</title>
        <authorList>
            <person name="Nicholson A.C."/>
            <person name="Gulvik C.A."/>
            <person name="Whitney A.M."/>
            <person name="Humrighouse B.W."/>
            <person name="Bell M."/>
            <person name="Holmes B."/>
            <person name="Steigerwalt A.G."/>
            <person name="Villarma A."/>
            <person name="Sheth M."/>
            <person name="Batra D."/>
            <person name="Pryor J."/>
            <person name="Bernardet J.-F."/>
            <person name="Hugo C."/>
            <person name="Kampfer P."/>
            <person name="Newman J."/>
            <person name="McQuiston J.R."/>
        </authorList>
    </citation>
    <scope>NUCLEOTIDE SEQUENCE [LARGE SCALE GENOMIC DNA]</scope>
    <source>
        <strain evidence="1 5">DSM 16927</strain>
    </source>
</reference>
<evidence type="ECO:0000313" key="3">
    <source>
        <dbReference type="EMBL" id="SIS46431.1"/>
    </source>
</evidence>
<dbReference type="Proteomes" id="UP000186106">
    <property type="component" value="Unassembled WGS sequence"/>
</dbReference>
<evidence type="ECO:0000313" key="1">
    <source>
        <dbReference type="EMBL" id="AZA99361.1"/>
    </source>
</evidence>
<dbReference type="EMBL" id="CP033926">
    <property type="protein sequence ID" value="AZA99361.1"/>
    <property type="molecule type" value="Genomic_DNA"/>
</dbReference>
<keyword evidence="5" id="KW-1185">Reference proteome</keyword>
<sequence length="361" mass="41801">MVFLKSFKMIIYLLQELIDKCQLNSQQPSRIDFFENLAIARRDGKHFVLGDQSIFAILRKLNGLSPLAQSIYNKIYLRFSTEASIMNHGNYLFKIGSVDKVEHNATFYNLDNLNDDSFCNYNNLLLENPVDTFIYAKSIEYYQIKNSLGTVEYLWDLRNGGGTTSFAEFLRLNNLKTAYTFAILDSDKICPNSSLGGTASQFLNTPDTLFGNYKILDAHEIENLIPSQIYSLYINYKNDQKLNENLNIIELNSEIFKYLDIKKGVKKFTLTNSSENTKNYYSHALNIPASDILCLCVKKNECNCFIFNPMARTIFNDIKLFIDQQKIDFLSFINDFLEHIYLELGEKLLWIFCKSNRITAY</sequence>
<proteinExistence type="predicted"/>
<organism evidence="2 4">
    <name type="scientific">Chryseobacterium joostei</name>
    <dbReference type="NCBI Taxonomy" id="112234"/>
    <lineage>
        <taxon>Bacteria</taxon>
        <taxon>Pseudomonadati</taxon>
        <taxon>Bacteroidota</taxon>
        <taxon>Flavobacteriia</taxon>
        <taxon>Flavobacteriales</taxon>
        <taxon>Weeksellaceae</taxon>
        <taxon>Chryseobacterium group</taxon>
        <taxon>Chryseobacterium</taxon>
    </lineage>
</organism>
<name>A0A1N7I0M4_9FLAO</name>
<dbReference type="AlphaFoldDB" id="A0A1N7I0M4"/>